<sequence>MTPPSVDEAITRAHQDEWARVVAGLARRFGDLGIAEDAAAEAFLTAVERWPRDGVPPNPGAWLTTTATRKAIDRLRRESRRDDKHLAADMLRDDTPHEPTGPVEDDRLRLIFVCCHPVLPTEARVALTLRLLGGLTVAEIARAFLVPETTVAQRITRAKAKLTASEIPFTVPREDDIRERLAGVLAVILLIFNEGYLATAGDDPLRTELIDEAIRLGRLLRALLPDEGEVAGFLALMLLTDARRPARVSRTGELVTLDEQDRGSWNRPMIVEGHALVRERIATGEPPGRYQLLAAINAVHTDARSAADTDWSQIVTLYDRLTIADDSPIVRLNRAVAVAEVDGPDVALAEVERLGDHLEGYHAFHAARADLLRRIGRSDDSRAAYERAIQLAGNPAERAYLTRRLGQLGATSA</sequence>
<dbReference type="Pfam" id="PF08281">
    <property type="entry name" value="Sigma70_r4_2"/>
    <property type="match status" value="1"/>
</dbReference>
<evidence type="ECO:0000259" key="7">
    <source>
        <dbReference type="Pfam" id="PF20239"/>
    </source>
</evidence>
<dbReference type="Pfam" id="PF04542">
    <property type="entry name" value="Sigma70_r2"/>
    <property type="match status" value="1"/>
</dbReference>
<dbReference type="NCBIfam" id="TIGR02937">
    <property type="entry name" value="sigma70-ECF"/>
    <property type="match status" value="1"/>
</dbReference>
<comment type="caution">
    <text evidence="8">The sequence shown here is derived from an EMBL/GenBank/DDBJ whole genome shotgun (WGS) entry which is preliminary data.</text>
</comment>
<gene>
    <name evidence="8" type="ORF">GCM10009775_05260</name>
</gene>
<keyword evidence="3" id="KW-0731">Sigma factor</keyword>
<dbReference type="SUPFAM" id="SSF88659">
    <property type="entry name" value="Sigma3 and sigma4 domains of RNA polymerase sigma factors"/>
    <property type="match status" value="1"/>
</dbReference>
<dbReference type="PANTHER" id="PTHR47756">
    <property type="entry name" value="BLL6612 PROTEIN-RELATED"/>
    <property type="match status" value="1"/>
</dbReference>
<proteinExistence type="inferred from homology"/>
<dbReference type="InterPro" id="IPR011990">
    <property type="entry name" value="TPR-like_helical_dom_sf"/>
</dbReference>
<evidence type="ECO:0000256" key="3">
    <source>
        <dbReference type="ARBA" id="ARBA00023082"/>
    </source>
</evidence>
<keyword evidence="4" id="KW-0804">Transcription</keyword>
<feature type="domain" description="RNA polymerase sigma factor 70 region 4 type 2" evidence="6">
    <location>
        <begin position="111"/>
        <end position="162"/>
    </location>
</feature>
<dbReference type="RefSeq" id="WP_248145136.1">
    <property type="nucleotide sequence ID" value="NZ_BAAAOF010000002.1"/>
</dbReference>
<organism evidence="8 9">
    <name type="scientific">Microbacterium aoyamense</name>
    <dbReference type="NCBI Taxonomy" id="344166"/>
    <lineage>
        <taxon>Bacteria</taxon>
        <taxon>Bacillati</taxon>
        <taxon>Actinomycetota</taxon>
        <taxon>Actinomycetes</taxon>
        <taxon>Micrococcales</taxon>
        <taxon>Microbacteriaceae</taxon>
        <taxon>Microbacterium</taxon>
    </lineage>
</organism>
<keyword evidence="2" id="KW-0805">Transcription regulation</keyword>
<dbReference type="Gene3D" id="1.10.1740.10">
    <property type="match status" value="1"/>
</dbReference>
<evidence type="ECO:0000259" key="6">
    <source>
        <dbReference type="Pfam" id="PF08281"/>
    </source>
</evidence>
<dbReference type="EMBL" id="BAAAOF010000002">
    <property type="protein sequence ID" value="GAA1915716.1"/>
    <property type="molecule type" value="Genomic_DNA"/>
</dbReference>
<name>A0ABP5AKC9_9MICO</name>
<evidence type="ECO:0000313" key="9">
    <source>
        <dbReference type="Proteomes" id="UP001501343"/>
    </source>
</evidence>
<evidence type="ECO:0000256" key="1">
    <source>
        <dbReference type="ARBA" id="ARBA00010641"/>
    </source>
</evidence>
<dbReference type="InterPro" id="IPR013325">
    <property type="entry name" value="RNA_pol_sigma_r2"/>
</dbReference>
<dbReference type="InterPro" id="IPR013324">
    <property type="entry name" value="RNA_pol_sigma_r3/r4-like"/>
</dbReference>
<dbReference type="InterPro" id="IPR007627">
    <property type="entry name" value="RNA_pol_sigma70_r2"/>
</dbReference>
<dbReference type="InterPro" id="IPR013249">
    <property type="entry name" value="RNA_pol_sigma70_r4_t2"/>
</dbReference>
<dbReference type="Gene3D" id="1.25.40.10">
    <property type="entry name" value="Tetratricopeptide repeat domain"/>
    <property type="match status" value="1"/>
</dbReference>
<dbReference type="PANTHER" id="PTHR47756:SF2">
    <property type="entry name" value="BLL6612 PROTEIN"/>
    <property type="match status" value="1"/>
</dbReference>
<reference evidence="9" key="1">
    <citation type="journal article" date="2019" name="Int. J. Syst. Evol. Microbiol.">
        <title>The Global Catalogue of Microorganisms (GCM) 10K type strain sequencing project: providing services to taxonomists for standard genome sequencing and annotation.</title>
        <authorList>
            <consortium name="The Broad Institute Genomics Platform"/>
            <consortium name="The Broad Institute Genome Sequencing Center for Infectious Disease"/>
            <person name="Wu L."/>
            <person name="Ma J."/>
        </authorList>
    </citation>
    <scope>NUCLEOTIDE SEQUENCE [LARGE SCALE GENOMIC DNA]</scope>
    <source>
        <strain evidence="9">JCM 14900</strain>
    </source>
</reference>
<dbReference type="SUPFAM" id="SSF48452">
    <property type="entry name" value="TPR-like"/>
    <property type="match status" value="1"/>
</dbReference>
<protein>
    <submittedName>
        <fullName evidence="8">RNA polymerase sigma factor</fullName>
    </submittedName>
</protein>
<dbReference type="SUPFAM" id="SSF88946">
    <property type="entry name" value="Sigma2 domain of RNA polymerase sigma factors"/>
    <property type="match status" value="1"/>
</dbReference>
<feature type="domain" description="RNA polymerase sigma-70 region 2" evidence="5">
    <location>
        <begin position="18"/>
        <end position="81"/>
    </location>
</feature>
<evidence type="ECO:0000256" key="4">
    <source>
        <dbReference type="ARBA" id="ARBA00023163"/>
    </source>
</evidence>
<feature type="domain" description="DUF6596" evidence="7">
    <location>
        <begin position="180"/>
        <end position="279"/>
    </location>
</feature>
<dbReference type="InterPro" id="IPR014284">
    <property type="entry name" value="RNA_pol_sigma-70_dom"/>
</dbReference>
<keyword evidence="9" id="KW-1185">Reference proteome</keyword>
<evidence type="ECO:0000259" key="5">
    <source>
        <dbReference type="Pfam" id="PF04542"/>
    </source>
</evidence>
<evidence type="ECO:0000256" key="2">
    <source>
        <dbReference type="ARBA" id="ARBA00023015"/>
    </source>
</evidence>
<comment type="similarity">
    <text evidence="1">Belongs to the sigma-70 factor family. ECF subfamily.</text>
</comment>
<evidence type="ECO:0000313" key="8">
    <source>
        <dbReference type="EMBL" id="GAA1915716.1"/>
    </source>
</evidence>
<dbReference type="Proteomes" id="UP001501343">
    <property type="component" value="Unassembled WGS sequence"/>
</dbReference>
<accession>A0ABP5AKC9</accession>
<dbReference type="Pfam" id="PF20239">
    <property type="entry name" value="DUF6596"/>
    <property type="match status" value="1"/>
</dbReference>
<dbReference type="Gene3D" id="1.10.10.10">
    <property type="entry name" value="Winged helix-like DNA-binding domain superfamily/Winged helix DNA-binding domain"/>
    <property type="match status" value="1"/>
</dbReference>
<dbReference type="InterPro" id="IPR036388">
    <property type="entry name" value="WH-like_DNA-bd_sf"/>
</dbReference>
<dbReference type="InterPro" id="IPR046531">
    <property type="entry name" value="DUF6596"/>
</dbReference>